<feature type="region of interest" description="Disordered" evidence="1">
    <location>
        <begin position="1"/>
        <end position="25"/>
    </location>
</feature>
<dbReference type="EMBL" id="JACAGB010000002">
    <property type="protein sequence ID" value="KAF6382680.1"/>
    <property type="molecule type" value="Genomic_DNA"/>
</dbReference>
<dbReference type="Proteomes" id="UP000558488">
    <property type="component" value="Unassembled WGS sequence"/>
</dbReference>
<organism evidence="2 3">
    <name type="scientific">Pipistrellus kuhlii</name>
    <name type="common">Kuhl's pipistrelle</name>
    <dbReference type="NCBI Taxonomy" id="59472"/>
    <lineage>
        <taxon>Eukaryota</taxon>
        <taxon>Metazoa</taxon>
        <taxon>Chordata</taxon>
        <taxon>Craniata</taxon>
        <taxon>Vertebrata</taxon>
        <taxon>Euteleostomi</taxon>
        <taxon>Mammalia</taxon>
        <taxon>Eutheria</taxon>
        <taxon>Laurasiatheria</taxon>
        <taxon>Chiroptera</taxon>
        <taxon>Yangochiroptera</taxon>
        <taxon>Vespertilionidae</taxon>
        <taxon>Pipistrellus</taxon>
    </lineage>
</organism>
<gene>
    <name evidence="2" type="ORF">mPipKuh1_009024</name>
</gene>
<feature type="region of interest" description="Disordered" evidence="1">
    <location>
        <begin position="108"/>
        <end position="130"/>
    </location>
</feature>
<protein>
    <submittedName>
        <fullName evidence="2">Uncharacterized protein</fullName>
    </submittedName>
</protein>
<feature type="region of interest" description="Disordered" evidence="1">
    <location>
        <begin position="37"/>
        <end position="56"/>
    </location>
</feature>
<dbReference type="AlphaFoldDB" id="A0A7J8A9M4"/>
<comment type="caution">
    <text evidence="2">The sequence shown here is derived from an EMBL/GenBank/DDBJ whole genome shotgun (WGS) entry which is preliminary data.</text>
</comment>
<name>A0A7J8A9M4_PIPKU</name>
<evidence type="ECO:0000313" key="2">
    <source>
        <dbReference type="EMBL" id="KAF6382680.1"/>
    </source>
</evidence>
<keyword evidence="3" id="KW-1185">Reference proteome</keyword>
<sequence>MTGGGRVPGSGSLLSLPRTGSLLPAPGIKSKSVRLWHAAQDHSNPPGQGTRREGNWQGCSCPAPWLPCAAGTPDGKPCTHLAVWRNPVLCRAADPAEEVSGMPLPLGKAETVVPGKDPSHQNPVPILASH</sequence>
<evidence type="ECO:0000256" key="1">
    <source>
        <dbReference type="SAM" id="MobiDB-lite"/>
    </source>
</evidence>
<reference evidence="2 3" key="1">
    <citation type="journal article" date="2020" name="Nature">
        <title>Six reference-quality genomes reveal evolution of bat adaptations.</title>
        <authorList>
            <person name="Jebb D."/>
            <person name="Huang Z."/>
            <person name="Pippel M."/>
            <person name="Hughes G.M."/>
            <person name="Lavrichenko K."/>
            <person name="Devanna P."/>
            <person name="Winkler S."/>
            <person name="Jermiin L.S."/>
            <person name="Skirmuntt E.C."/>
            <person name="Katzourakis A."/>
            <person name="Burkitt-Gray L."/>
            <person name="Ray D.A."/>
            <person name="Sullivan K.A.M."/>
            <person name="Roscito J.G."/>
            <person name="Kirilenko B.M."/>
            <person name="Davalos L.M."/>
            <person name="Corthals A.P."/>
            <person name="Power M.L."/>
            <person name="Jones G."/>
            <person name="Ransome R.D."/>
            <person name="Dechmann D.K.N."/>
            <person name="Locatelli A.G."/>
            <person name="Puechmaille S.J."/>
            <person name="Fedrigo O."/>
            <person name="Jarvis E.D."/>
            <person name="Hiller M."/>
            <person name="Vernes S.C."/>
            <person name="Myers E.W."/>
            <person name="Teeling E.C."/>
        </authorList>
    </citation>
    <scope>NUCLEOTIDE SEQUENCE [LARGE SCALE GENOMIC DNA]</scope>
    <source>
        <strain evidence="2">MPipKuh1</strain>
        <tissue evidence="2">Flight muscle</tissue>
    </source>
</reference>
<evidence type="ECO:0000313" key="3">
    <source>
        <dbReference type="Proteomes" id="UP000558488"/>
    </source>
</evidence>
<accession>A0A7J8A9M4</accession>
<proteinExistence type="predicted"/>